<dbReference type="AlphaFoldDB" id="M0I782"/>
<evidence type="ECO:0000256" key="1">
    <source>
        <dbReference type="SAM" id="Phobius"/>
    </source>
</evidence>
<reference evidence="2 3" key="1">
    <citation type="journal article" date="2014" name="PLoS Genet.">
        <title>Phylogenetically driven sequencing of extremely halophilic archaea reveals strategies for static and dynamic osmo-response.</title>
        <authorList>
            <person name="Becker E.A."/>
            <person name="Seitzer P.M."/>
            <person name="Tritt A."/>
            <person name="Larsen D."/>
            <person name="Krusor M."/>
            <person name="Yao A.I."/>
            <person name="Wu D."/>
            <person name="Madern D."/>
            <person name="Eisen J.A."/>
            <person name="Darling A.E."/>
            <person name="Facciotti M.T."/>
        </authorList>
    </citation>
    <scope>NUCLEOTIDE SEQUENCE [LARGE SCALE GENOMIC DNA]</scope>
    <source>
        <strain evidence="2 3">ATCC BAA-1512</strain>
    </source>
</reference>
<keyword evidence="3" id="KW-1185">Reference proteome</keyword>
<proteinExistence type="predicted"/>
<evidence type="ECO:0000313" key="3">
    <source>
        <dbReference type="Proteomes" id="UP000011550"/>
    </source>
</evidence>
<dbReference type="PATRIC" id="fig|662479.7.peg.3117"/>
<evidence type="ECO:0000313" key="2">
    <source>
        <dbReference type="EMBL" id="ELZ91708.1"/>
    </source>
</evidence>
<accession>M0I782</accession>
<feature type="transmembrane region" description="Helical" evidence="1">
    <location>
        <begin position="20"/>
        <end position="50"/>
    </location>
</feature>
<organism evidence="2 3">
    <name type="scientific">Haloferax mucosum ATCC BAA-1512</name>
    <dbReference type="NCBI Taxonomy" id="662479"/>
    <lineage>
        <taxon>Archaea</taxon>
        <taxon>Methanobacteriati</taxon>
        <taxon>Methanobacteriota</taxon>
        <taxon>Stenosarchaea group</taxon>
        <taxon>Halobacteria</taxon>
        <taxon>Halobacteriales</taxon>
        <taxon>Haloferacaceae</taxon>
        <taxon>Haloferax</taxon>
    </lineage>
</organism>
<protein>
    <submittedName>
        <fullName evidence="2">Uncharacterized protein</fullName>
    </submittedName>
</protein>
<sequence length="51" mass="5617">MDDRDTQTMSAIELPGRREAWLTAAATLVGYGIILTGMFVVLFVLPYLVIS</sequence>
<comment type="caution">
    <text evidence="2">The sequence shown here is derived from an EMBL/GenBank/DDBJ whole genome shotgun (WGS) entry which is preliminary data.</text>
</comment>
<dbReference type="Proteomes" id="UP000011550">
    <property type="component" value="Unassembled WGS sequence"/>
</dbReference>
<keyword evidence="1" id="KW-0812">Transmembrane</keyword>
<keyword evidence="1" id="KW-1133">Transmembrane helix</keyword>
<gene>
    <name evidence="2" type="ORF">C440_15379</name>
</gene>
<keyword evidence="1" id="KW-0472">Membrane</keyword>
<name>M0I782_9EURY</name>
<dbReference type="EMBL" id="AOLN01000018">
    <property type="protein sequence ID" value="ELZ91708.1"/>
    <property type="molecule type" value="Genomic_DNA"/>
</dbReference>